<dbReference type="EMBL" id="JAUQSY010000001">
    <property type="protein sequence ID" value="MDO7873262.1"/>
    <property type="molecule type" value="Genomic_DNA"/>
</dbReference>
<sequence length="185" mass="19255">MKITFFRPFALILLAAPFFTACDDDKDPAPVDENEIITTVTYTLTPVGGGTPVSITYRDPDGDQGSQPGVITGALTLAAGTSYTGALTLLDETKTPAGNTTADILAEADEHLFVYTVNPAGLLTIARTDKDSKNLEVGLATSVQTRATAGTGTLNIVLRHQPGVKDGTATPGSSDVDVNFPVTVQ</sequence>
<dbReference type="Proteomes" id="UP001176429">
    <property type="component" value="Unassembled WGS sequence"/>
</dbReference>
<evidence type="ECO:0000256" key="2">
    <source>
        <dbReference type="SAM" id="SignalP"/>
    </source>
</evidence>
<keyword evidence="4" id="KW-1185">Reference proteome</keyword>
<evidence type="ECO:0000313" key="4">
    <source>
        <dbReference type="Proteomes" id="UP001176429"/>
    </source>
</evidence>
<gene>
    <name evidence="3" type="ORF">Q5H93_00850</name>
</gene>
<protein>
    <recommendedName>
        <fullName evidence="5">Type 1 periplasmic binding fold superfamily protein</fullName>
    </recommendedName>
</protein>
<keyword evidence="2" id="KW-0732">Signal</keyword>
<dbReference type="PROSITE" id="PS51257">
    <property type="entry name" value="PROKAR_LIPOPROTEIN"/>
    <property type="match status" value="1"/>
</dbReference>
<feature type="region of interest" description="Disordered" evidence="1">
    <location>
        <begin position="164"/>
        <end position="185"/>
    </location>
</feature>
<organism evidence="3 4">
    <name type="scientific">Hymenobacter aranciens</name>
    <dbReference type="NCBI Taxonomy" id="3063996"/>
    <lineage>
        <taxon>Bacteria</taxon>
        <taxon>Pseudomonadati</taxon>
        <taxon>Bacteroidota</taxon>
        <taxon>Cytophagia</taxon>
        <taxon>Cytophagales</taxon>
        <taxon>Hymenobacteraceae</taxon>
        <taxon>Hymenobacter</taxon>
    </lineage>
</organism>
<feature type="chain" id="PRO_5046784267" description="Type 1 periplasmic binding fold superfamily protein" evidence="2">
    <location>
        <begin position="22"/>
        <end position="185"/>
    </location>
</feature>
<reference evidence="3" key="1">
    <citation type="submission" date="2023-07" db="EMBL/GenBank/DDBJ databases">
        <authorList>
            <person name="Kim M.K."/>
        </authorList>
    </citation>
    <scope>NUCLEOTIDE SEQUENCE</scope>
    <source>
        <strain evidence="3">ASUV-10-1</strain>
    </source>
</reference>
<dbReference type="RefSeq" id="WP_305004576.1">
    <property type="nucleotide sequence ID" value="NZ_JAUQSY010000001.1"/>
</dbReference>
<name>A0ABT9B4R1_9BACT</name>
<feature type="signal peptide" evidence="2">
    <location>
        <begin position="1"/>
        <end position="21"/>
    </location>
</feature>
<evidence type="ECO:0008006" key="5">
    <source>
        <dbReference type="Google" id="ProtNLM"/>
    </source>
</evidence>
<evidence type="ECO:0000256" key="1">
    <source>
        <dbReference type="SAM" id="MobiDB-lite"/>
    </source>
</evidence>
<evidence type="ECO:0000313" key="3">
    <source>
        <dbReference type="EMBL" id="MDO7873262.1"/>
    </source>
</evidence>
<proteinExistence type="predicted"/>
<comment type="caution">
    <text evidence="3">The sequence shown here is derived from an EMBL/GenBank/DDBJ whole genome shotgun (WGS) entry which is preliminary data.</text>
</comment>
<accession>A0ABT9B4R1</accession>